<organism evidence="2 3">
    <name type="scientific">Nepenthes gracilis</name>
    <name type="common">Slender pitcher plant</name>
    <dbReference type="NCBI Taxonomy" id="150966"/>
    <lineage>
        <taxon>Eukaryota</taxon>
        <taxon>Viridiplantae</taxon>
        <taxon>Streptophyta</taxon>
        <taxon>Embryophyta</taxon>
        <taxon>Tracheophyta</taxon>
        <taxon>Spermatophyta</taxon>
        <taxon>Magnoliopsida</taxon>
        <taxon>eudicotyledons</taxon>
        <taxon>Gunneridae</taxon>
        <taxon>Pentapetalae</taxon>
        <taxon>Caryophyllales</taxon>
        <taxon>Nepenthaceae</taxon>
        <taxon>Nepenthes</taxon>
    </lineage>
</organism>
<dbReference type="PANTHER" id="PTHR48470">
    <property type="entry name" value="CELL DIVISION CONTROL PROTEIN 48 C ISOFORM 1"/>
    <property type="match status" value="1"/>
</dbReference>
<feature type="domain" description="AAA ATPase AAA+ lid" evidence="1">
    <location>
        <begin position="19"/>
        <end position="53"/>
    </location>
</feature>
<dbReference type="Gene3D" id="3.40.50.300">
    <property type="entry name" value="P-loop containing nucleotide triphosphate hydrolases"/>
    <property type="match status" value="1"/>
</dbReference>
<comment type="caution">
    <text evidence="2">The sequence shown here is derived from an EMBL/GenBank/DDBJ whole genome shotgun (WGS) entry which is preliminary data.</text>
</comment>
<dbReference type="SUPFAM" id="SSF52540">
    <property type="entry name" value="P-loop containing nucleoside triphosphate hydrolases"/>
    <property type="match status" value="1"/>
</dbReference>
<protein>
    <recommendedName>
        <fullName evidence="1">AAA ATPase AAA+ lid domain-containing protein</fullName>
    </recommendedName>
</protein>
<reference evidence="2" key="1">
    <citation type="submission" date="2023-05" db="EMBL/GenBank/DDBJ databases">
        <title>Nepenthes gracilis genome sequencing.</title>
        <authorList>
            <person name="Fukushima K."/>
        </authorList>
    </citation>
    <scope>NUCLEOTIDE SEQUENCE</scope>
    <source>
        <strain evidence="2">SING2019-196</strain>
    </source>
</reference>
<dbReference type="Proteomes" id="UP001279734">
    <property type="component" value="Unassembled WGS sequence"/>
</dbReference>
<evidence type="ECO:0000313" key="3">
    <source>
        <dbReference type="Proteomes" id="UP001279734"/>
    </source>
</evidence>
<dbReference type="Pfam" id="PF17862">
    <property type="entry name" value="AAA_lid_3"/>
    <property type="match status" value="2"/>
</dbReference>
<evidence type="ECO:0000259" key="1">
    <source>
        <dbReference type="Pfam" id="PF17862"/>
    </source>
</evidence>
<dbReference type="InterPro" id="IPR055278">
    <property type="entry name" value="CDC48c"/>
</dbReference>
<proteinExistence type="predicted"/>
<feature type="domain" description="AAA ATPase AAA+ lid" evidence="1">
    <location>
        <begin position="249"/>
        <end position="284"/>
    </location>
</feature>
<dbReference type="InterPro" id="IPR027417">
    <property type="entry name" value="P-loop_NTPase"/>
</dbReference>
<sequence>MQGLRYSVLTRNLRLEGEFDLVKIARVTPGFVGADLSALCNKACNLAMRRVTELRRSRLSKESADGEDTEEWWRKPWLPEEVEKLSITMADFEEFGVDLETGFWLYGPLVVVKHLLPKLLLMRQEPISYISRKRRANGAVPSFTAAGLKATAQLLAAQADERHLEEIGHALTTKQGKERGWVVERLLNQLLIELDGADMSSVQQIEVMHRAVLRPGRFGKLLYVPLPTPDERSLILKALGRRKPIDPGVDLLAIGKSTACKNISGADLAALMNEAAMAALKRNYLRDQQLGCFSLHH</sequence>
<name>A0AAD3XR85_NEPGR</name>
<keyword evidence="3" id="KW-1185">Reference proteome</keyword>
<evidence type="ECO:0000313" key="2">
    <source>
        <dbReference type="EMBL" id="GMH13739.1"/>
    </source>
</evidence>
<dbReference type="GO" id="GO:0016887">
    <property type="term" value="F:ATP hydrolysis activity"/>
    <property type="evidence" value="ECO:0007669"/>
    <property type="project" value="InterPro"/>
</dbReference>
<accession>A0AAD3XR85</accession>
<gene>
    <name evidence="2" type="ORF">Nepgr_015580</name>
</gene>
<dbReference type="EMBL" id="BSYO01000013">
    <property type="protein sequence ID" value="GMH13739.1"/>
    <property type="molecule type" value="Genomic_DNA"/>
</dbReference>
<dbReference type="Gene3D" id="1.10.8.60">
    <property type="match status" value="2"/>
</dbReference>
<dbReference type="PANTHER" id="PTHR48470:SF1">
    <property type="entry name" value="CELL DIVISION CONTROL PROTEIN 48 C ISOFORM 1"/>
    <property type="match status" value="1"/>
</dbReference>
<dbReference type="AlphaFoldDB" id="A0AAD3XR85"/>
<dbReference type="InterPro" id="IPR041569">
    <property type="entry name" value="AAA_lid_3"/>
</dbReference>